<dbReference type="Gramene" id="PVH48344">
    <property type="protein sequence ID" value="PVH48344"/>
    <property type="gene ID" value="PAHAL_4G311700"/>
</dbReference>
<dbReference type="FunFam" id="2.10.25.10:FF:000628">
    <property type="entry name" value="Wall-associated receptor kinase 2"/>
    <property type="match status" value="1"/>
</dbReference>
<evidence type="ECO:0000256" key="4">
    <source>
        <dbReference type="ARBA" id="ARBA00022729"/>
    </source>
</evidence>
<dbReference type="GO" id="GO:0005524">
    <property type="term" value="F:ATP binding"/>
    <property type="evidence" value="ECO:0007669"/>
    <property type="project" value="UniProtKB-UniRule"/>
</dbReference>
<dbReference type="GO" id="GO:0005886">
    <property type="term" value="C:plasma membrane"/>
    <property type="evidence" value="ECO:0007669"/>
    <property type="project" value="TreeGrafter"/>
</dbReference>
<evidence type="ECO:0000256" key="3">
    <source>
        <dbReference type="ARBA" id="ARBA00022679"/>
    </source>
</evidence>
<dbReference type="GO" id="GO:0004674">
    <property type="term" value="F:protein serine/threonine kinase activity"/>
    <property type="evidence" value="ECO:0007669"/>
    <property type="project" value="UniProtKB-KW"/>
</dbReference>
<dbReference type="Gene3D" id="1.10.510.10">
    <property type="entry name" value="Transferase(Phosphotransferase) domain 1"/>
    <property type="match status" value="1"/>
</dbReference>
<evidence type="ECO:0000256" key="9">
    <source>
        <dbReference type="ARBA" id="ARBA00023180"/>
    </source>
</evidence>
<gene>
    <name evidence="13" type="ORF">PAHAL_4G311700</name>
</gene>
<evidence type="ECO:0000256" key="5">
    <source>
        <dbReference type="ARBA" id="ARBA00022741"/>
    </source>
</evidence>
<dbReference type="InterPro" id="IPR017441">
    <property type="entry name" value="Protein_kinase_ATP_BS"/>
</dbReference>
<evidence type="ECO:0000313" key="13">
    <source>
        <dbReference type="EMBL" id="PVH48344.1"/>
    </source>
</evidence>
<dbReference type="Pfam" id="PF07714">
    <property type="entry name" value="PK_Tyr_Ser-Thr"/>
    <property type="match status" value="1"/>
</dbReference>
<keyword evidence="3" id="KW-0808">Transferase</keyword>
<keyword evidence="11" id="KW-1133">Transmembrane helix</keyword>
<dbReference type="PANTHER" id="PTHR27005">
    <property type="entry name" value="WALL-ASSOCIATED RECEPTOR KINASE-LIKE 21"/>
    <property type="match status" value="1"/>
</dbReference>
<feature type="binding site" evidence="10">
    <location>
        <position position="445"/>
    </location>
    <ligand>
        <name>ATP</name>
        <dbReference type="ChEBI" id="CHEBI:30616"/>
    </ligand>
</feature>
<dbReference type="EMBL" id="CM008049">
    <property type="protein sequence ID" value="PVH48344.1"/>
    <property type="molecule type" value="Genomic_DNA"/>
</dbReference>
<dbReference type="InterPro" id="IPR011009">
    <property type="entry name" value="Kinase-like_dom_sf"/>
</dbReference>
<dbReference type="Pfam" id="PF13947">
    <property type="entry name" value="GUB_WAK_bind"/>
    <property type="match status" value="1"/>
</dbReference>
<dbReference type="GO" id="GO:0030247">
    <property type="term" value="F:polysaccharide binding"/>
    <property type="evidence" value="ECO:0007669"/>
    <property type="project" value="InterPro"/>
</dbReference>
<dbReference type="InterPro" id="IPR001245">
    <property type="entry name" value="Ser-Thr/Tyr_kinase_cat_dom"/>
</dbReference>
<keyword evidence="8" id="KW-1015">Disulfide bond</keyword>
<dbReference type="GO" id="GO:0007166">
    <property type="term" value="P:cell surface receptor signaling pathway"/>
    <property type="evidence" value="ECO:0007669"/>
    <property type="project" value="InterPro"/>
</dbReference>
<dbReference type="InterPro" id="IPR025287">
    <property type="entry name" value="WAK_GUB"/>
</dbReference>
<evidence type="ECO:0000256" key="11">
    <source>
        <dbReference type="SAM" id="Phobius"/>
    </source>
</evidence>
<dbReference type="FunFam" id="3.30.200.20:FF:000337">
    <property type="entry name" value="Wall-associated receptor kinase 3"/>
    <property type="match status" value="1"/>
</dbReference>
<dbReference type="InterPro" id="IPR045274">
    <property type="entry name" value="WAK-like"/>
</dbReference>
<dbReference type="InterPro" id="IPR008271">
    <property type="entry name" value="Ser/Thr_kinase_AS"/>
</dbReference>
<dbReference type="SMART" id="SM00220">
    <property type="entry name" value="S_TKc"/>
    <property type="match status" value="1"/>
</dbReference>
<keyword evidence="9" id="KW-0325">Glycoprotein</keyword>
<dbReference type="InterPro" id="IPR000719">
    <property type="entry name" value="Prot_kinase_dom"/>
</dbReference>
<keyword evidence="6" id="KW-0418">Kinase</keyword>
<dbReference type="Proteomes" id="UP000243499">
    <property type="component" value="Chromosome 4"/>
</dbReference>
<proteinExistence type="predicted"/>
<dbReference type="PROSITE" id="PS50011">
    <property type="entry name" value="PROTEIN_KINASE_DOM"/>
    <property type="match status" value="1"/>
</dbReference>
<keyword evidence="5 10" id="KW-0547">Nucleotide-binding</keyword>
<reference evidence="13" key="1">
    <citation type="submission" date="2018-04" db="EMBL/GenBank/DDBJ databases">
        <title>WGS assembly of Panicum hallii.</title>
        <authorList>
            <person name="Lovell J."/>
            <person name="Jenkins J."/>
            <person name="Lowry D."/>
            <person name="Mamidi S."/>
            <person name="Sreedasyam A."/>
            <person name="Weng X."/>
            <person name="Barry K."/>
            <person name="Bonette J."/>
            <person name="Campitelli B."/>
            <person name="Daum C."/>
            <person name="Gordon S."/>
            <person name="Gould B."/>
            <person name="Lipzen A."/>
            <person name="Macqueen A."/>
            <person name="Palacio-Mejia J."/>
            <person name="Plott C."/>
            <person name="Shakirov E."/>
            <person name="Shu S."/>
            <person name="Yoshinaga Y."/>
            <person name="Zane M."/>
            <person name="Rokhsar D."/>
            <person name="Grimwood J."/>
            <person name="Schmutz J."/>
            <person name="Juenger T."/>
        </authorList>
    </citation>
    <scope>NUCLEOTIDE SEQUENCE [LARGE SCALE GENOMIC DNA]</scope>
    <source>
        <strain evidence="13">FIL2</strain>
    </source>
</reference>
<dbReference type="AlphaFoldDB" id="A0A2T8JEI8"/>
<keyword evidence="11" id="KW-0472">Membrane</keyword>
<evidence type="ECO:0000256" key="6">
    <source>
        <dbReference type="ARBA" id="ARBA00022777"/>
    </source>
</evidence>
<protein>
    <recommendedName>
        <fullName evidence="12">Protein kinase domain-containing protein</fullName>
    </recommendedName>
</protein>
<dbReference type="SUPFAM" id="SSF56112">
    <property type="entry name" value="Protein kinase-like (PK-like)"/>
    <property type="match status" value="1"/>
</dbReference>
<evidence type="ECO:0000256" key="8">
    <source>
        <dbReference type="ARBA" id="ARBA00023157"/>
    </source>
</evidence>
<feature type="transmembrane region" description="Helical" evidence="11">
    <location>
        <begin position="344"/>
        <end position="368"/>
    </location>
</feature>
<keyword evidence="4" id="KW-0732">Signal</keyword>
<evidence type="ECO:0000256" key="10">
    <source>
        <dbReference type="PROSITE-ProRule" id="PRU10141"/>
    </source>
</evidence>
<keyword evidence="11" id="KW-0812">Transmembrane</keyword>
<dbReference type="Gene3D" id="2.10.25.10">
    <property type="entry name" value="Laminin"/>
    <property type="match status" value="2"/>
</dbReference>
<dbReference type="Gene3D" id="3.30.200.20">
    <property type="entry name" value="Phosphorylase Kinase, domain 1"/>
    <property type="match status" value="1"/>
</dbReference>
<keyword evidence="2" id="KW-0723">Serine/threonine-protein kinase</keyword>
<evidence type="ECO:0000256" key="2">
    <source>
        <dbReference type="ARBA" id="ARBA00022527"/>
    </source>
</evidence>
<accession>A0A2T8JEI8</accession>
<feature type="domain" description="Protein kinase" evidence="12">
    <location>
        <begin position="417"/>
        <end position="563"/>
    </location>
</feature>
<sequence>MYNYYKTTTDRVPMLLLLPFSSAVALQFQTKTMALPESSCPKRCGDVDILYPFGIGAGCAMEGFELNCSKTEDGHGSLTFFKVIPVRTILLSEGQVRIMKHISTMSYNPLSKEIDPDIWGQNLSNTPFLYSGKSNMFTVIGVNTLAYMTDNVHLIIGCVSRCSPYNNLMAQDGMCRGAGCCQVALTGDMSNDGVYFNELYNTTDYYTNRSTTDRAEYQGYAVLMESEAFQFKTTYLNTTAFLNEHADRVPVILNWVVGKESCDVVRNSDSYACLSTNSMCVNSSSGSGYICNCTEGYQGNPYLPHGCQDIDECATNPCDGCINTAGNFTCPPPPSPKKKRSLNVVALAVGSSIGAVIVVIAITCTYLFHERKKLGKINRKYFQQHGGMLLLQEISLKQGIAFSLFTEAEFIEATDKFDDKNILGRGGHGTVYKGTLKEGSLIAVKRCVSMTSEQQKEFGKEMLILSQINHKNIVKLLGCCLEVEVPMLVYEFIPNGTLFQFIHGDNGCHNIPFSTRLPIALESALALAYLHSWASPPILHGDVKSSNILLDENYSAKVSDFGA</sequence>
<dbReference type="PROSITE" id="PS00107">
    <property type="entry name" value="PROTEIN_KINASE_ATP"/>
    <property type="match status" value="1"/>
</dbReference>
<dbReference type="CDD" id="cd00054">
    <property type="entry name" value="EGF_CA"/>
    <property type="match status" value="1"/>
</dbReference>
<dbReference type="PROSITE" id="PS00108">
    <property type="entry name" value="PROTEIN_KINASE_ST"/>
    <property type="match status" value="1"/>
</dbReference>
<comment type="subcellular location">
    <subcellularLocation>
        <location evidence="1">Membrane</location>
        <topology evidence="1">Single-pass type I membrane protein</topology>
    </subcellularLocation>
</comment>
<evidence type="ECO:0000256" key="7">
    <source>
        <dbReference type="ARBA" id="ARBA00022840"/>
    </source>
</evidence>
<evidence type="ECO:0000259" key="12">
    <source>
        <dbReference type="PROSITE" id="PS50011"/>
    </source>
</evidence>
<evidence type="ECO:0000256" key="1">
    <source>
        <dbReference type="ARBA" id="ARBA00004479"/>
    </source>
</evidence>
<organism evidence="13">
    <name type="scientific">Panicum hallii</name>
    <dbReference type="NCBI Taxonomy" id="206008"/>
    <lineage>
        <taxon>Eukaryota</taxon>
        <taxon>Viridiplantae</taxon>
        <taxon>Streptophyta</taxon>
        <taxon>Embryophyta</taxon>
        <taxon>Tracheophyta</taxon>
        <taxon>Spermatophyta</taxon>
        <taxon>Magnoliopsida</taxon>
        <taxon>Liliopsida</taxon>
        <taxon>Poales</taxon>
        <taxon>Poaceae</taxon>
        <taxon>PACMAD clade</taxon>
        <taxon>Panicoideae</taxon>
        <taxon>Panicodae</taxon>
        <taxon>Paniceae</taxon>
        <taxon>Panicinae</taxon>
        <taxon>Panicum</taxon>
        <taxon>Panicum sect. Panicum</taxon>
    </lineage>
</organism>
<keyword evidence="7 10" id="KW-0067">ATP-binding</keyword>
<name>A0A2T8JEI8_9POAL</name>
<dbReference type="PANTHER" id="PTHR27005:SF173">
    <property type="entry name" value="OS06G0170100 PROTEIN"/>
    <property type="match status" value="1"/>
</dbReference>